<feature type="compositionally biased region" description="Low complexity" evidence="1">
    <location>
        <begin position="860"/>
        <end position="870"/>
    </location>
</feature>
<feature type="compositionally biased region" description="Basic and acidic residues" evidence="1">
    <location>
        <begin position="202"/>
        <end position="216"/>
    </location>
</feature>
<feature type="region of interest" description="Disordered" evidence="1">
    <location>
        <begin position="197"/>
        <end position="219"/>
    </location>
</feature>
<feature type="compositionally biased region" description="Basic and acidic residues" evidence="1">
    <location>
        <begin position="909"/>
        <end position="921"/>
    </location>
</feature>
<feature type="compositionally biased region" description="Pro residues" evidence="1">
    <location>
        <begin position="1110"/>
        <end position="1124"/>
    </location>
</feature>
<feature type="region of interest" description="Disordered" evidence="1">
    <location>
        <begin position="1"/>
        <end position="62"/>
    </location>
</feature>
<feature type="compositionally biased region" description="Basic and acidic residues" evidence="1">
    <location>
        <begin position="1037"/>
        <end position="1048"/>
    </location>
</feature>
<evidence type="ECO:0000313" key="3">
    <source>
        <dbReference type="Proteomes" id="UP000318571"/>
    </source>
</evidence>
<feature type="compositionally biased region" description="Basic residues" evidence="1">
    <location>
        <begin position="306"/>
        <end position="326"/>
    </location>
</feature>
<accession>A0A553PBF0</accession>
<feature type="compositionally biased region" description="Basic and acidic residues" evidence="1">
    <location>
        <begin position="102"/>
        <end position="118"/>
    </location>
</feature>
<feature type="compositionally biased region" description="Basic and acidic residues" evidence="1">
    <location>
        <begin position="1210"/>
        <end position="1237"/>
    </location>
</feature>
<feature type="compositionally biased region" description="Basic and acidic residues" evidence="1">
    <location>
        <begin position="590"/>
        <end position="602"/>
    </location>
</feature>
<feature type="compositionally biased region" description="Basic and acidic residues" evidence="1">
    <location>
        <begin position="884"/>
        <end position="902"/>
    </location>
</feature>
<name>A0A553PBF0_TIGCA</name>
<feature type="compositionally biased region" description="Basic and acidic residues" evidence="1">
    <location>
        <begin position="988"/>
        <end position="1009"/>
    </location>
</feature>
<feature type="compositionally biased region" description="Polar residues" evidence="1">
    <location>
        <begin position="825"/>
        <end position="834"/>
    </location>
</feature>
<feature type="region of interest" description="Disordered" evidence="1">
    <location>
        <begin position="1281"/>
        <end position="1308"/>
    </location>
</feature>
<feature type="region of interest" description="Disordered" evidence="1">
    <location>
        <begin position="1028"/>
        <end position="1048"/>
    </location>
</feature>
<feature type="compositionally biased region" description="Basic and acidic residues" evidence="1">
    <location>
        <begin position="764"/>
        <end position="777"/>
    </location>
</feature>
<feature type="compositionally biased region" description="Pro residues" evidence="1">
    <location>
        <begin position="871"/>
        <end position="880"/>
    </location>
</feature>
<organism evidence="2 3">
    <name type="scientific">Tigriopus californicus</name>
    <name type="common">Marine copepod</name>
    <dbReference type="NCBI Taxonomy" id="6832"/>
    <lineage>
        <taxon>Eukaryota</taxon>
        <taxon>Metazoa</taxon>
        <taxon>Ecdysozoa</taxon>
        <taxon>Arthropoda</taxon>
        <taxon>Crustacea</taxon>
        <taxon>Multicrustacea</taxon>
        <taxon>Hexanauplia</taxon>
        <taxon>Copepoda</taxon>
        <taxon>Harpacticoida</taxon>
        <taxon>Harpacticidae</taxon>
        <taxon>Tigriopus</taxon>
    </lineage>
</organism>
<feature type="region of interest" description="Disordered" evidence="1">
    <location>
        <begin position="290"/>
        <end position="342"/>
    </location>
</feature>
<feature type="region of interest" description="Disordered" evidence="1">
    <location>
        <begin position="1415"/>
        <end position="1435"/>
    </location>
</feature>
<gene>
    <name evidence="2" type="ORF">TCAL_04947</name>
</gene>
<dbReference type="OMA" id="NNTHRNE"/>
<feature type="compositionally biased region" description="Polar residues" evidence="1">
    <location>
        <begin position="87"/>
        <end position="99"/>
    </location>
</feature>
<feature type="compositionally biased region" description="Gly residues" evidence="1">
    <location>
        <begin position="847"/>
        <end position="859"/>
    </location>
</feature>
<feature type="non-terminal residue" evidence="2">
    <location>
        <position position="1"/>
    </location>
</feature>
<feature type="compositionally biased region" description="Basic and acidic residues" evidence="1">
    <location>
        <begin position="327"/>
        <end position="340"/>
    </location>
</feature>
<feature type="compositionally biased region" description="Basic and acidic residues" evidence="1">
    <location>
        <begin position="652"/>
        <end position="663"/>
    </location>
</feature>
<feature type="compositionally biased region" description="Basic and acidic residues" evidence="1">
    <location>
        <begin position="140"/>
        <end position="150"/>
    </location>
</feature>
<feature type="region of interest" description="Disordered" evidence="1">
    <location>
        <begin position="561"/>
        <end position="1012"/>
    </location>
</feature>
<dbReference type="STRING" id="6832.A0A553PBF0"/>
<feature type="compositionally biased region" description="Pro residues" evidence="1">
    <location>
        <begin position="1470"/>
        <end position="1479"/>
    </location>
</feature>
<dbReference type="EMBL" id="VCGU01000005">
    <property type="protein sequence ID" value="TRY75002.1"/>
    <property type="molecule type" value="Genomic_DNA"/>
</dbReference>
<feature type="compositionally biased region" description="Acidic residues" evidence="1">
    <location>
        <begin position="622"/>
        <end position="634"/>
    </location>
</feature>
<evidence type="ECO:0000256" key="1">
    <source>
        <dbReference type="SAM" id="MobiDB-lite"/>
    </source>
</evidence>
<feature type="region of interest" description="Disordered" evidence="1">
    <location>
        <begin position="75"/>
        <end position="159"/>
    </location>
</feature>
<feature type="region of interest" description="Disordered" evidence="1">
    <location>
        <begin position="1174"/>
        <end position="1256"/>
    </location>
</feature>
<dbReference type="Proteomes" id="UP000318571">
    <property type="component" value="Chromosome 2"/>
</dbReference>
<protein>
    <submittedName>
        <fullName evidence="2">Uncharacterized protein</fullName>
    </submittedName>
</protein>
<feature type="region of interest" description="Disordered" evidence="1">
    <location>
        <begin position="1065"/>
        <end position="1129"/>
    </location>
</feature>
<reference evidence="2 3" key="1">
    <citation type="journal article" date="2018" name="Nat. Ecol. Evol.">
        <title>Genomic signatures of mitonuclear coevolution across populations of Tigriopus californicus.</title>
        <authorList>
            <person name="Barreto F.S."/>
            <person name="Watson E.T."/>
            <person name="Lima T.G."/>
            <person name="Willett C.S."/>
            <person name="Edmands S."/>
            <person name="Li W."/>
            <person name="Burton R.S."/>
        </authorList>
    </citation>
    <scope>NUCLEOTIDE SEQUENCE [LARGE SCALE GENOMIC DNA]</scope>
    <source>
        <strain evidence="2 3">San Diego</strain>
    </source>
</reference>
<feature type="region of interest" description="Disordered" evidence="1">
    <location>
        <begin position="1456"/>
        <end position="1483"/>
    </location>
</feature>
<evidence type="ECO:0000313" key="2">
    <source>
        <dbReference type="EMBL" id="TRY75002.1"/>
    </source>
</evidence>
<keyword evidence="3" id="KW-1185">Reference proteome</keyword>
<feature type="compositionally biased region" description="Basic residues" evidence="1">
    <location>
        <begin position="639"/>
        <end position="651"/>
    </location>
</feature>
<sequence length="1501" mass="167916">RALGLGPDHPTTPPNQHHHRSCLDPPEISPPLSRSIPVSPASPTARAGGVPVASTETRSSKHLIRVVCSGSRIMNDALPIPLPPSPATYSPSQVTSPQSDEPGPRADPDDPEVDHRYDSLGLAEPPPPPLTESSLAVAETRPDSPVKRPDTPPMDYAAPKSVLGFKGAKQRLQAFKASKAGNVSFGMSKANLKLKANTSFDETEKPAHARKAKEGPAKMNIDSIMEEENLEKAKSLPNKFLEDRRKQVERALNNIAIPIPMSPQVIEKPLSQIDSITATGVDTFGFATASRPLVQEKSQKSPSRRESRRSRSRERKRRRRRSRSRSRSPEARKPKVDTRGLKAMPSTWQGCKEASLSILEPEFFRIQRELLDPETRKKLRTQKLGQKLFVKPAEDVLEGFERDCEWALRGTQGKHDTTEVEFPQAGVRQCQYKGQGKDDPVITWSQNPKWDLFVKTRQEVVAESSETEAALMSEFWNPTSVSECSSVLSVEKPHEIRTWFPKESVFLEMSSGHADEAIGQFDKFLECFDVGAFPVKEKEKTKKKRGRKEMEQELEELEKIMEAKEEELDLAKKKRKKKRRKDDMEAPDTPEAKLDKSEQKDEAMEDPATLPKKKKKHKTKEEDEFEDFTPDESESEVKIKKKKKKRKKKSSRKDSEEECDPKPRLKSPAKLAQDNPFASRLMSMAGYLGDSGSESKNESQENKSNSSRMSESKSKRRHPSDRSPLAQAVGERLRSPSLELPTDPRLRKRKSGPRTPSPVPQTETHLDHRRSSNERPRSPNSSMSDSDLRKRRHARTPPLPPSSDRSPSPSPPPPRRRPLSPDCISETSLRSPINFNLEREFPENPGRGRGSSPGGGQYGRRGFSPRGRGSSPPPRRPPASPGRRPPEFERRPPSPLEHDRWRPPSPGAGRRESYRFRDGSSPRRYGRGGSPSPPPRSRYSRSPSPRRRRSPPSGYNGRVYSPDRRRAGRSPSPRFYHHRGRGSSPYRSPRDEYHYRRTSDGHYRSERSIPDSTISDADLLASHRSAPLLALPNSSDLKADSPKRLSLDERLEKELGISVRKDPLPHIDYTKPPPGYAPVDVRTTAGSAQYHATKHPHQPSANPVNRSIPAYPPQQAQPPPPPVSAGPTLSALPTATLLPAKMPSIKTSRFEVPVDDNRLVQIGNMVQIVPEEKKQQLEQQPPTNVGAVPLPSEGGSAAKVDANPALNMNKKIEEMTKRKEAERRMRREQRAAERLQQQRDSNVVPETPVEAEVKKSSGKRILETLEKEEDQEAKEAQLLKEAISTVPDLDEDPGTRAIAVEEEEDDDPQAMTLKAMKKIQKAKKKQMEQVTYISLKPLTKKERKRQQRLLLSGAMEEALGDLEGAGEDENDEEEEEEEFVKPEPVALPDASTCKPILNHFGSINKKPKKVLKYADGVLPGQGSPDQISEDEDAKSKTVIADAKCKRRKKIRVKVVRTRLIDGSSSEEDGPPPPPPPGSPPLHTTAYILKHFAWKAPSPAKA</sequence>
<proteinExistence type="predicted"/>
<feature type="compositionally biased region" description="Acidic residues" evidence="1">
    <location>
        <begin position="1358"/>
        <end position="1378"/>
    </location>
</feature>
<feature type="region of interest" description="Disordered" evidence="1">
    <location>
        <begin position="1354"/>
        <end position="1392"/>
    </location>
</feature>
<comment type="caution">
    <text evidence="2">The sequence shown here is derived from an EMBL/GenBank/DDBJ whole genome shotgun (WGS) entry which is preliminary data.</text>
</comment>